<evidence type="ECO:0000256" key="3">
    <source>
        <dbReference type="ARBA" id="ARBA00023015"/>
    </source>
</evidence>
<dbReference type="Gene3D" id="1.10.10.10">
    <property type="entry name" value="Winged helix-like DNA-binding domain superfamily/Winged helix DNA-binding domain"/>
    <property type="match status" value="1"/>
</dbReference>
<sequence length="297" mass="32939">MFPDDFQRHRGLLFQLAYRMTGSTADAEDVVQETWLRWHRVEPGTVRDPRAFLVRTATRLAIDHLRRERVRRAAYIGPWLPEPLPSAPGADEPVARAESVSMAVLVLLESLSPLERAVFVLHDVFDFGYPEVAEAVGRAEPAVRQLAARARAHVRERRPRYHADPALRRTVTDRFLKACLGGDLSELMDVLAPDVALWADANGSNEMPREVLYGWDAVVAFFRDSIELFPPDLAAHPADLNGGPAGLLTTADGVAAAVLLDLDEQGRVAVVRLVRNPAKLTRLGPARYRHPVPGRCS</sequence>
<dbReference type="InterPro" id="IPR013325">
    <property type="entry name" value="RNA_pol_sigma_r2"/>
</dbReference>
<keyword evidence="3" id="KW-0805">Transcription regulation</keyword>
<dbReference type="SUPFAM" id="SSF88946">
    <property type="entry name" value="Sigma2 domain of RNA polymerase sigma factors"/>
    <property type="match status" value="1"/>
</dbReference>
<dbReference type="Pfam" id="PF04542">
    <property type="entry name" value="Sigma70_r2"/>
    <property type="match status" value="1"/>
</dbReference>
<accession>A0ABS3URB4</accession>
<dbReference type="SUPFAM" id="SSF54427">
    <property type="entry name" value="NTF2-like"/>
    <property type="match status" value="1"/>
</dbReference>
<protein>
    <submittedName>
        <fullName evidence="8">RNA polymerase sigma factor SigJ</fullName>
    </submittedName>
</protein>
<name>A0ABS3URB4_9ACTN</name>
<dbReference type="InterPro" id="IPR013249">
    <property type="entry name" value="RNA_pol_sigma70_r4_t2"/>
</dbReference>
<comment type="similarity">
    <text evidence="1">Belongs to the sigma-70 factor family. ECF subfamily.</text>
</comment>
<dbReference type="NCBIfam" id="TIGR02937">
    <property type="entry name" value="sigma70-ECF"/>
    <property type="match status" value="1"/>
</dbReference>
<evidence type="ECO:0000313" key="9">
    <source>
        <dbReference type="Proteomes" id="UP000679690"/>
    </source>
</evidence>
<dbReference type="EMBL" id="JAGFNS010000020">
    <property type="protein sequence ID" value="MBO3741328.1"/>
    <property type="molecule type" value="Genomic_DNA"/>
</dbReference>
<feature type="domain" description="RNA polymerase sigma-70 region 2" evidence="6">
    <location>
        <begin position="6"/>
        <end position="69"/>
    </location>
</feature>
<dbReference type="Proteomes" id="UP000679690">
    <property type="component" value="Unassembled WGS sequence"/>
</dbReference>
<reference evidence="8 9" key="1">
    <citation type="submission" date="2021-03" db="EMBL/GenBank/DDBJ databases">
        <title>Actinoplanes flavus sp. nov., a novel actinomycete isolated from Coconut Palm rhizosphere soil.</title>
        <authorList>
            <person name="Luo X."/>
        </authorList>
    </citation>
    <scope>NUCLEOTIDE SEQUENCE [LARGE SCALE GENOMIC DNA]</scope>
    <source>
        <strain evidence="8 9">NEAU-H7</strain>
    </source>
</reference>
<evidence type="ECO:0000259" key="6">
    <source>
        <dbReference type="Pfam" id="PF04542"/>
    </source>
</evidence>
<feature type="domain" description="RNA polymerase sigma factor 70 region 4 type 2" evidence="7">
    <location>
        <begin position="102"/>
        <end position="153"/>
    </location>
</feature>
<comment type="subunit">
    <text evidence="2">Interacts transiently with the RNA polymerase catalytic core formed by RpoA, RpoB, RpoC and RpoZ (2 alpha, 1 beta, 1 beta' and 1 omega subunit) to form the RNA polymerase holoenzyme that can initiate transcription.</text>
</comment>
<dbReference type="InterPro" id="IPR014284">
    <property type="entry name" value="RNA_pol_sigma-70_dom"/>
</dbReference>
<evidence type="ECO:0000259" key="7">
    <source>
        <dbReference type="Pfam" id="PF08281"/>
    </source>
</evidence>
<gene>
    <name evidence="8" type="primary">sigJ</name>
    <name evidence="8" type="ORF">J5X75_27850</name>
</gene>
<dbReference type="InterPro" id="IPR013324">
    <property type="entry name" value="RNA_pol_sigma_r3/r4-like"/>
</dbReference>
<keyword evidence="5" id="KW-0804">Transcription</keyword>
<evidence type="ECO:0000256" key="1">
    <source>
        <dbReference type="ARBA" id="ARBA00010641"/>
    </source>
</evidence>
<proteinExistence type="inferred from homology"/>
<evidence type="ECO:0000313" key="8">
    <source>
        <dbReference type="EMBL" id="MBO3741328.1"/>
    </source>
</evidence>
<dbReference type="SUPFAM" id="SSF88659">
    <property type="entry name" value="Sigma3 and sigma4 domains of RNA polymerase sigma factors"/>
    <property type="match status" value="1"/>
</dbReference>
<keyword evidence="4" id="KW-0731">Sigma factor</keyword>
<dbReference type="InterPro" id="IPR052704">
    <property type="entry name" value="ECF_Sigma-70_Domain"/>
</dbReference>
<evidence type="ECO:0000256" key="2">
    <source>
        <dbReference type="ARBA" id="ARBA00011344"/>
    </source>
</evidence>
<dbReference type="Pfam" id="PF08281">
    <property type="entry name" value="Sigma70_r4_2"/>
    <property type="match status" value="1"/>
</dbReference>
<keyword evidence="9" id="KW-1185">Reference proteome</keyword>
<dbReference type="Gene3D" id="3.10.450.50">
    <property type="match status" value="1"/>
</dbReference>
<evidence type="ECO:0000256" key="5">
    <source>
        <dbReference type="ARBA" id="ARBA00023163"/>
    </source>
</evidence>
<dbReference type="InterPro" id="IPR032710">
    <property type="entry name" value="NTF2-like_dom_sf"/>
</dbReference>
<dbReference type="PANTHER" id="PTHR30173:SF36">
    <property type="entry name" value="ECF RNA POLYMERASE SIGMA FACTOR SIGJ"/>
    <property type="match status" value="1"/>
</dbReference>
<dbReference type="PANTHER" id="PTHR30173">
    <property type="entry name" value="SIGMA 19 FACTOR"/>
    <property type="match status" value="1"/>
</dbReference>
<dbReference type="NCBIfam" id="NF007214">
    <property type="entry name" value="PRK09636.1"/>
    <property type="match status" value="1"/>
</dbReference>
<dbReference type="InterPro" id="IPR036388">
    <property type="entry name" value="WH-like_DNA-bd_sf"/>
</dbReference>
<evidence type="ECO:0000256" key="4">
    <source>
        <dbReference type="ARBA" id="ARBA00023082"/>
    </source>
</evidence>
<dbReference type="InterPro" id="IPR007627">
    <property type="entry name" value="RNA_pol_sigma70_r2"/>
</dbReference>
<organism evidence="8 9">
    <name type="scientific">Actinoplanes flavus</name>
    <dbReference type="NCBI Taxonomy" id="2820290"/>
    <lineage>
        <taxon>Bacteria</taxon>
        <taxon>Bacillati</taxon>
        <taxon>Actinomycetota</taxon>
        <taxon>Actinomycetes</taxon>
        <taxon>Micromonosporales</taxon>
        <taxon>Micromonosporaceae</taxon>
        <taxon>Actinoplanes</taxon>
    </lineage>
</organism>
<comment type="caution">
    <text evidence="8">The sequence shown here is derived from an EMBL/GenBank/DDBJ whole genome shotgun (WGS) entry which is preliminary data.</text>
</comment>
<dbReference type="Gene3D" id="1.10.1740.10">
    <property type="match status" value="1"/>
</dbReference>